<comment type="caution">
    <text evidence="6">The sequence shown here is derived from an EMBL/GenBank/DDBJ whole genome shotgun (WGS) entry which is preliminary data.</text>
</comment>
<dbReference type="PANTHER" id="PTHR33941:SF11">
    <property type="entry name" value="BACTERIAL MICROCOMPARTMENT SHELL PROTEIN PDUJ"/>
    <property type="match status" value="1"/>
</dbReference>
<dbReference type="RefSeq" id="WP_235807337.1">
    <property type="nucleotide sequence ID" value="NZ_AYYI01000042.1"/>
</dbReference>
<reference evidence="6 7" key="1">
    <citation type="journal article" date="2015" name="Genome Announc.">
        <title>Expanding the biotechnology potential of lactobacilli through comparative genomics of 213 strains and associated genera.</title>
        <authorList>
            <person name="Sun Z."/>
            <person name="Harris H.M."/>
            <person name="McCann A."/>
            <person name="Guo C."/>
            <person name="Argimon S."/>
            <person name="Zhang W."/>
            <person name="Yang X."/>
            <person name="Jeffery I.B."/>
            <person name="Cooney J.C."/>
            <person name="Kagawa T.F."/>
            <person name="Liu W."/>
            <person name="Song Y."/>
            <person name="Salvetti E."/>
            <person name="Wrobel A."/>
            <person name="Rasinkangas P."/>
            <person name="Parkhill J."/>
            <person name="Rea M.C."/>
            <person name="O'Sullivan O."/>
            <person name="Ritari J."/>
            <person name="Douillard F.P."/>
            <person name="Paul Ross R."/>
            <person name="Yang R."/>
            <person name="Briner A.E."/>
            <person name="Felis G.E."/>
            <person name="de Vos W.M."/>
            <person name="Barrangou R."/>
            <person name="Klaenhammer T.R."/>
            <person name="Caufield P.W."/>
            <person name="Cui Y."/>
            <person name="Zhang H."/>
            <person name="O'Toole P.W."/>
        </authorList>
    </citation>
    <scope>NUCLEOTIDE SEQUENCE [LARGE SCALE GENOMIC DNA]</scope>
    <source>
        <strain evidence="6 7">DSM 20253</strain>
    </source>
</reference>
<gene>
    <name evidence="6" type="ORF">FC24_GL001575</name>
</gene>
<sequence>MISLGLIEVHGYVGAVAVADVGLKAAMVHLHGIMRTRGGLETVMFVGEVAEVTAAVDAGRTIASQLHCLLSSDVIARLDQQLMFFRSKAKKEQVKTIAPKNEKTSSTQQSTLDQNKVDKQKQFKVPTKQYKTDALTLRHKLERMRLTELKKRAKKMKIKLPNKTIAKATKRQLIAAMMREFTRRDVN</sequence>
<accession>A0A0R2D042</accession>
<dbReference type="InterPro" id="IPR050575">
    <property type="entry name" value="BMC_shell"/>
</dbReference>
<keyword evidence="2" id="KW-1283">Bacterial microcompartment</keyword>
<dbReference type="SUPFAM" id="SSF143414">
    <property type="entry name" value="CcmK-like"/>
    <property type="match status" value="1"/>
</dbReference>
<name>A0A0R2D042_9LACO</name>
<dbReference type="GO" id="GO:0031469">
    <property type="term" value="C:bacterial microcompartment"/>
    <property type="evidence" value="ECO:0007669"/>
    <property type="project" value="UniProtKB-SubCell"/>
</dbReference>
<dbReference type="STRING" id="1423796.FC24_GL001575"/>
<dbReference type="AlphaFoldDB" id="A0A0R2D042"/>
<feature type="region of interest" description="Disordered" evidence="4">
    <location>
        <begin position="95"/>
        <end position="121"/>
    </location>
</feature>
<dbReference type="InterPro" id="IPR037233">
    <property type="entry name" value="CcmK-like_sf"/>
</dbReference>
<dbReference type="PROSITE" id="PS51930">
    <property type="entry name" value="BMC_2"/>
    <property type="match status" value="1"/>
</dbReference>
<comment type="similarity">
    <text evidence="3">Belongs to the bacterial microcompartments protein family.</text>
</comment>
<protein>
    <recommendedName>
        <fullName evidence="5">BMC domain-containing protein</fullName>
    </recommendedName>
</protein>
<dbReference type="Gene3D" id="3.30.70.1710">
    <property type="match status" value="1"/>
</dbReference>
<evidence type="ECO:0000256" key="4">
    <source>
        <dbReference type="SAM" id="MobiDB-lite"/>
    </source>
</evidence>
<keyword evidence="7" id="KW-1185">Reference proteome</keyword>
<evidence type="ECO:0000313" key="7">
    <source>
        <dbReference type="Proteomes" id="UP000051638"/>
    </source>
</evidence>
<dbReference type="SMART" id="SM00877">
    <property type="entry name" value="BMC"/>
    <property type="match status" value="1"/>
</dbReference>
<dbReference type="Proteomes" id="UP000051638">
    <property type="component" value="Unassembled WGS sequence"/>
</dbReference>
<dbReference type="CDD" id="cd07045">
    <property type="entry name" value="BMC_CcmK_like"/>
    <property type="match status" value="1"/>
</dbReference>
<evidence type="ECO:0000256" key="3">
    <source>
        <dbReference type="PROSITE-ProRule" id="PRU01278"/>
    </source>
</evidence>
<dbReference type="PANTHER" id="PTHR33941">
    <property type="entry name" value="PROPANEDIOL UTILIZATION PROTEIN PDUA"/>
    <property type="match status" value="1"/>
</dbReference>
<dbReference type="InterPro" id="IPR044872">
    <property type="entry name" value="CcmK/CsoS1_BMC"/>
</dbReference>
<proteinExistence type="inferred from homology"/>
<feature type="compositionally biased region" description="Polar residues" evidence="4">
    <location>
        <begin position="104"/>
        <end position="114"/>
    </location>
</feature>
<evidence type="ECO:0000259" key="5">
    <source>
        <dbReference type="PROSITE" id="PS51930"/>
    </source>
</evidence>
<comment type="subcellular location">
    <subcellularLocation>
        <location evidence="1">Bacterial microcompartment</location>
    </subcellularLocation>
</comment>
<evidence type="ECO:0000256" key="2">
    <source>
        <dbReference type="ARBA" id="ARBA00024446"/>
    </source>
</evidence>
<evidence type="ECO:0000313" key="6">
    <source>
        <dbReference type="EMBL" id="KRM97319.1"/>
    </source>
</evidence>
<dbReference type="Pfam" id="PF00936">
    <property type="entry name" value="BMC"/>
    <property type="match status" value="1"/>
</dbReference>
<organism evidence="6 7">
    <name type="scientific">Loigolactobacillus rennini DSM 20253</name>
    <dbReference type="NCBI Taxonomy" id="1423796"/>
    <lineage>
        <taxon>Bacteria</taxon>
        <taxon>Bacillati</taxon>
        <taxon>Bacillota</taxon>
        <taxon>Bacilli</taxon>
        <taxon>Lactobacillales</taxon>
        <taxon>Lactobacillaceae</taxon>
        <taxon>Loigolactobacillus</taxon>
    </lineage>
</organism>
<dbReference type="EMBL" id="AYYI01000042">
    <property type="protein sequence ID" value="KRM97319.1"/>
    <property type="molecule type" value="Genomic_DNA"/>
</dbReference>
<dbReference type="PATRIC" id="fig|1423796.3.peg.1603"/>
<dbReference type="InterPro" id="IPR000249">
    <property type="entry name" value="BMC_dom"/>
</dbReference>
<feature type="domain" description="BMC" evidence="5">
    <location>
        <begin position="3"/>
        <end position="87"/>
    </location>
</feature>
<evidence type="ECO:0000256" key="1">
    <source>
        <dbReference type="ARBA" id="ARBA00024322"/>
    </source>
</evidence>